<gene>
    <name evidence="1" type="ORF">MSPICULIGERA_LOCUS9368</name>
</gene>
<comment type="caution">
    <text evidence="1">The sequence shown here is derived from an EMBL/GenBank/DDBJ whole genome shotgun (WGS) entry which is preliminary data.</text>
</comment>
<sequence>MIELGFFPARPQQRGTLYVLQTAHLFNNSTDPDPINIYIFLQRLERRIVTIYNGTMDVVDARTDDAKMLKALIKKEDISYPGSELRVHFQISVMNKVFFGGLLCAEREPKVIHLVFVDQ</sequence>
<keyword evidence="2" id="KW-1185">Reference proteome</keyword>
<evidence type="ECO:0000313" key="1">
    <source>
        <dbReference type="EMBL" id="CAJ0570938.1"/>
    </source>
</evidence>
<dbReference type="EMBL" id="CATQJA010002511">
    <property type="protein sequence ID" value="CAJ0570938.1"/>
    <property type="molecule type" value="Genomic_DNA"/>
</dbReference>
<dbReference type="AlphaFoldDB" id="A0AA36CKU0"/>
<accession>A0AA36CKU0</accession>
<reference evidence="1" key="1">
    <citation type="submission" date="2023-06" db="EMBL/GenBank/DDBJ databases">
        <authorList>
            <person name="Delattre M."/>
        </authorList>
    </citation>
    <scope>NUCLEOTIDE SEQUENCE</scope>
    <source>
        <strain evidence="1">AF72</strain>
    </source>
</reference>
<organism evidence="1 2">
    <name type="scientific">Mesorhabditis spiculigera</name>
    <dbReference type="NCBI Taxonomy" id="96644"/>
    <lineage>
        <taxon>Eukaryota</taxon>
        <taxon>Metazoa</taxon>
        <taxon>Ecdysozoa</taxon>
        <taxon>Nematoda</taxon>
        <taxon>Chromadorea</taxon>
        <taxon>Rhabditida</taxon>
        <taxon>Rhabditina</taxon>
        <taxon>Rhabditomorpha</taxon>
        <taxon>Rhabditoidea</taxon>
        <taxon>Rhabditidae</taxon>
        <taxon>Mesorhabditinae</taxon>
        <taxon>Mesorhabditis</taxon>
    </lineage>
</organism>
<feature type="non-terminal residue" evidence="1">
    <location>
        <position position="1"/>
    </location>
</feature>
<proteinExistence type="predicted"/>
<evidence type="ECO:0000313" key="2">
    <source>
        <dbReference type="Proteomes" id="UP001177023"/>
    </source>
</evidence>
<name>A0AA36CKU0_9BILA</name>
<dbReference type="Proteomes" id="UP001177023">
    <property type="component" value="Unassembled WGS sequence"/>
</dbReference>
<protein>
    <submittedName>
        <fullName evidence="1">Uncharacterized protein</fullName>
    </submittedName>
</protein>